<evidence type="ECO:0000313" key="2">
    <source>
        <dbReference type="Proteomes" id="UP000234681"/>
    </source>
</evidence>
<gene>
    <name evidence="1" type="ORF">rCG_59185</name>
</gene>
<protein>
    <submittedName>
        <fullName evidence="1">RCG59185</fullName>
    </submittedName>
</protein>
<organism evidence="1 2">
    <name type="scientific">Rattus norvegicus</name>
    <name type="common">Rat</name>
    <dbReference type="NCBI Taxonomy" id="10116"/>
    <lineage>
        <taxon>Eukaryota</taxon>
        <taxon>Metazoa</taxon>
        <taxon>Chordata</taxon>
        <taxon>Craniata</taxon>
        <taxon>Vertebrata</taxon>
        <taxon>Euteleostomi</taxon>
        <taxon>Mammalia</taxon>
        <taxon>Eutheria</taxon>
        <taxon>Euarchontoglires</taxon>
        <taxon>Glires</taxon>
        <taxon>Rodentia</taxon>
        <taxon>Myomorpha</taxon>
        <taxon>Muroidea</taxon>
        <taxon>Muridae</taxon>
        <taxon>Murinae</taxon>
        <taxon>Rattus</taxon>
    </lineage>
</organism>
<dbReference type="EMBL" id="CH474053">
    <property type="protein sequence ID" value="EDL87166.1"/>
    <property type="molecule type" value="Genomic_DNA"/>
</dbReference>
<evidence type="ECO:0000313" key="1">
    <source>
        <dbReference type="EMBL" id="EDL87166.1"/>
    </source>
</evidence>
<dbReference type="Proteomes" id="UP000234681">
    <property type="component" value="Chromosome 16"/>
</dbReference>
<accession>A6KIV3</accession>
<name>A6KIV3_RAT</name>
<sequence length="50" mass="5508">MSLLSLKPTTELSGSDFLKNTLSLLLFHSLYESSKPKKVTTTSALGPRRL</sequence>
<dbReference type="AlphaFoldDB" id="A6KIV3"/>
<proteinExistence type="predicted"/>
<reference evidence="1 2" key="1">
    <citation type="submission" date="2005-09" db="EMBL/GenBank/DDBJ databases">
        <authorList>
            <person name="Mural R.J."/>
            <person name="Li P.W."/>
            <person name="Adams M.D."/>
            <person name="Amanatides P.G."/>
            <person name="Baden-Tillson H."/>
            <person name="Barnstead M."/>
            <person name="Chin S.H."/>
            <person name="Dew I."/>
            <person name="Evans C.A."/>
            <person name="Ferriera S."/>
            <person name="Flanigan M."/>
            <person name="Fosler C."/>
            <person name="Glodek A."/>
            <person name="Gu Z."/>
            <person name="Holt R.A."/>
            <person name="Jennings D."/>
            <person name="Kraft C.L."/>
            <person name="Lu F."/>
            <person name="Nguyen T."/>
            <person name="Nusskern D.R."/>
            <person name="Pfannkoch C.M."/>
            <person name="Sitter C."/>
            <person name="Sutton G.G."/>
            <person name="Venter J.C."/>
            <person name="Wang Z."/>
            <person name="Woodage T."/>
            <person name="Zheng X.H."/>
            <person name="Zhong F."/>
        </authorList>
    </citation>
    <scope>NUCLEOTIDE SEQUENCE [LARGE SCALE GENOMIC DNA]</scope>
    <source>
        <strain>BN</strain>
        <strain evidence="2">Sprague-Dawley</strain>
    </source>
</reference>